<dbReference type="Proteomes" id="UP000317243">
    <property type="component" value="Unassembled WGS sequence"/>
</dbReference>
<feature type="region of interest" description="Disordered" evidence="1">
    <location>
        <begin position="66"/>
        <end position="89"/>
    </location>
</feature>
<keyword evidence="2" id="KW-0472">Membrane</keyword>
<evidence type="ECO:0000313" key="3">
    <source>
        <dbReference type="EMBL" id="TWT47034.1"/>
    </source>
</evidence>
<gene>
    <name evidence="3" type="ORF">KOR42_42310</name>
</gene>
<keyword evidence="2" id="KW-1133">Transmembrane helix</keyword>
<name>A0A5C5W8U9_9PLAN</name>
<evidence type="ECO:0000313" key="4">
    <source>
        <dbReference type="Proteomes" id="UP000317243"/>
    </source>
</evidence>
<keyword evidence="2" id="KW-0812">Transmembrane</keyword>
<organism evidence="3 4">
    <name type="scientific">Thalassoglobus neptunius</name>
    <dbReference type="NCBI Taxonomy" id="1938619"/>
    <lineage>
        <taxon>Bacteria</taxon>
        <taxon>Pseudomonadati</taxon>
        <taxon>Planctomycetota</taxon>
        <taxon>Planctomycetia</taxon>
        <taxon>Planctomycetales</taxon>
        <taxon>Planctomycetaceae</taxon>
        <taxon>Thalassoglobus</taxon>
    </lineage>
</organism>
<sequence length="89" mass="10049">MRFPIVSFLLGYLAKLRFPWLFLIVGVLFGVDLIVPDFIPFADELLLGAMTLLLGAWRGHKSERKLAKDRQKISGPDSSSNEQADERES</sequence>
<dbReference type="OrthoDB" id="5741597at2"/>
<reference evidence="3 4" key="1">
    <citation type="submission" date="2019-02" db="EMBL/GenBank/DDBJ databases">
        <title>Deep-cultivation of Planctomycetes and their phenomic and genomic characterization uncovers novel biology.</title>
        <authorList>
            <person name="Wiegand S."/>
            <person name="Jogler M."/>
            <person name="Boedeker C."/>
            <person name="Pinto D."/>
            <person name="Vollmers J."/>
            <person name="Rivas-Marin E."/>
            <person name="Kohn T."/>
            <person name="Peeters S.H."/>
            <person name="Heuer A."/>
            <person name="Rast P."/>
            <person name="Oberbeckmann S."/>
            <person name="Bunk B."/>
            <person name="Jeske O."/>
            <person name="Meyerdierks A."/>
            <person name="Storesund J.E."/>
            <person name="Kallscheuer N."/>
            <person name="Luecker S."/>
            <person name="Lage O.M."/>
            <person name="Pohl T."/>
            <person name="Merkel B.J."/>
            <person name="Hornburger P."/>
            <person name="Mueller R.-W."/>
            <person name="Bruemmer F."/>
            <person name="Labrenz M."/>
            <person name="Spormann A.M."/>
            <person name="Op Den Camp H."/>
            <person name="Overmann J."/>
            <person name="Amann R."/>
            <person name="Jetten M.S.M."/>
            <person name="Mascher T."/>
            <person name="Medema M.H."/>
            <person name="Devos D.P."/>
            <person name="Kaster A.-K."/>
            <person name="Ovreas L."/>
            <person name="Rohde M."/>
            <person name="Galperin M.Y."/>
            <person name="Jogler C."/>
        </authorList>
    </citation>
    <scope>NUCLEOTIDE SEQUENCE [LARGE SCALE GENOMIC DNA]</scope>
    <source>
        <strain evidence="3 4">KOR42</strain>
    </source>
</reference>
<comment type="caution">
    <text evidence="3">The sequence shown here is derived from an EMBL/GenBank/DDBJ whole genome shotgun (WGS) entry which is preliminary data.</text>
</comment>
<protein>
    <submittedName>
        <fullName evidence="3">Uncharacterized protein</fullName>
    </submittedName>
</protein>
<evidence type="ECO:0000256" key="2">
    <source>
        <dbReference type="SAM" id="Phobius"/>
    </source>
</evidence>
<dbReference type="Pfam" id="PF19611">
    <property type="entry name" value="DUF6116"/>
    <property type="match status" value="1"/>
</dbReference>
<feature type="transmembrane region" description="Helical" evidence="2">
    <location>
        <begin position="20"/>
        <end position="39"/>
    </location>
</feature>
<dbReference type="AlphaFoldDB" id="A0A5C5W8U9"/>
<proteinExistence type="predicted"/>
<evidence type="ECO:0000256" key="1">
    <source>
        <dbReference type="SAM" id="MobiDB-lite"/>
    </source>
</evidence>
<accession>A0A5C5W8U9</accession>
<dbReference type="RefSeq" id="WP_146511610.1">
    <property type="nucleotide sequence ID" value="NZ_SIHI01000025.1"/>
</dbReference>
<dbReference type="EMBL" id="SIHI01000025">
    <property type="protein sequence ID" value="TWT47034.1"/>
    <property type="molecule type" value="Genomic_DNA"/>
</dbReference>
<dbReference type="InterPro" id="IPR046119">
    <property type="entry name" value="DUF6116"/>
</dbReference>
<keyword evidence="4" id="KW-1185">Reference proteome</keyword>